<dbReference type="Gene3D" id="1.10.287.70">
    <property type="match status" value="1"/>
</dbReference>
<dbReference type="SUPFAM" id="SSF81324">
    <property type="entry name" value="Voltage-gated potassium channels"/>
    <property type="match status" value="1"/>
</dbReference>
<dbReference type="Proteomes" id="UP000568664">
    <property type="component" value="Unassembled WGS sequence"/>
</dbReference>
<evidence type="ECO:0000259" key="2">
    <source>
        <dbReference type="Pfam" id="PF07885"/>
    </source>
</evidence>
<sequence>MSENNHLCQYTDRSGCQCNEVDAGNGLCYWHDKTIDKTGSDVKTKLEAYAKSGGLLRGICLKRADLANIDLVNHHQKQGYDFSFADLYKANLNGAHLFNINLSHASVMKADLRFASLNCATLKHTNLLGARWADSKIENIKIGRKLKQELEGFKAQKNKQREQAIDYFEQAEEIYRDLRKHAEHEGIFTLAGAFIQKELTMRRMQLPKYSAKRITSKIVDLFCGYGEAPLRIVGISICMIICCAVLYSFTGLNYQGQVQVISSDASFKDNISLFFSCLYYSVVTFTTLGYGDFTPIGISRAIAAFEAFTGSFTIALFVVVFVKKMTR</sequence>
<dbReference type="Gene3D" id="2.160.20.80">
    <property type="entry name" value="E3 ubiquitin-protein ligase SopA"/>
    <property type="match status" value="1"/>
</dbReference>
<dbReference type="AlphaFoldDB" id="A0A7Y0Q8U8"/>
<dbReference type="EMBL" id="JABBXH010000004">
    <property type="protein sequence ID" value="NMP32540.1"/>
    <property type="molecule type" value="Genomic_DNA"/>
</dbReference>
<dbReference type="RefSeq" id="WP_169075865.1">
    <property type="nucleotide sequence ID" value="NZ_JABBXH010000004.1"/>
</dbReference>
<dbReference type="InterPro" id="IPR013099">
    <property type="entry name" value="K_chnl_dom"/>
</dbReference>
<feature type="transmembrane region" description="Helical" evidence="1">
    <location>
        <begin position="271"/>
        <end position="290"/>
    </location>
</feature>
<dbReference type="Pfam" id="PF07885">
    <property type="entry name" value="Ion_trans_2"/>
    <property type="match status" value="1"/>
</dbReference>
<feature type="domain" description="Potassium channel" evidence="2">
    <location>
        <begin position="249"/>
        <end position="326"/>
    </location>
</feature>
<evidence type="ECO:0000256" key="1">
    <source>
        <dbReference type="SAM" id="Phobius"/>
    </source>
</evidence>
<keyword evidence="1" id="KW-0812">Transmembrane</keyword>
<accession>A0A7Y0Q8U8</accession>
<proteinExistence type="predicted"/>
<comment type="caution">
    <text evidence="3">The sequence shown here is derived from an EMBL/GenBank/DDBJ whole genome shotgun (WGS) entry which is preliminary data.</text>
</comment>
<name>A0A7Y0Q8U8_9GAMM</name>
<protein>
    <submittedName>
        <fullName evidence="3">Pentapeptide repeat-containing protein</fullName>
    </submittedName>
</protein>
<evidence type="ECO:0000313" key="3">
    <source>
        <dbReference type="EMBL" id="NMP32540.1"/>
    </source>
</evidence>
<keyword evidence="4" id="KW-1185">Reference proteome</keyword>
<gene>
    <name evidence="3" type="ORF">HII17_13320</name>
</gene>
<reference evidence="3 4" key="1">
    <citation type="submission" date="2020-04" db="EMBL/GenBank/DDBJ databases">
        <title>Thalassotalea sp. M1531, isolated from the surface of marine red alga.</title>
        <authorList>
            <person name="Pang L."/>
            <person name="Lu D.-C."/>
        </authorList>
    </citation>
    <scope>NUCLEOTIDE SEQUENCE [LARGE SCALE GENOMIC DNA]</scope>
    <source>
        <strain evidence="3 4">M1531</strain>
    </source>
</reference>
<dbReference type="SUPFAM" id="SSF141571">
    <property type="entry name" value="Pentapeptide repeat-like"/>
    <property type="match status" value="1"/>
</dbReference>
<evidence type="ECO:0000313" key="4">
    <source>
        <dbReference type="Proteomes" id="UP000568664"/>
    </source>
</evidence>
<keyword evidence="1" id="KW-1133">Transmembrane helix</keyword>
<dbReference type="Pfam" id="PF00805">
    <property type="entry name" value="Pentapeptide"/>
    <property type="match status" value="1"/>
</dbReference>
<keyword evidence="1" id="KW-0472">Membrane</keyword>
<organism evidence="3 4">
    <name type="scientific">Thalassotalea algicola</name>
    <dbReference type="NCBI Taxonomy" id="2716224"/>
    <lineage>
        <taxon>Bacteria</taxon>
        <taxon>Pseudomonadati</taxon>
        <taxon>Pseudomonadota</taxon>
        <taxon>Gammaproteobacteria</taxon>
        <taxon>Alteromonadales</taxon>
        <taxon>Colwelliaceae</taxon>
        <taxon>Thalassotalea</taxon>
    </lineage>
</organism>
<feature type="transmembrane region" description="Helical" evidence="1">
    <location>
        <begin position="302"/>
        <end position="322"/>
    </location>
</feature>
<feature type="transmembrane region" description="Helical" evidence="1">
    <location>
        <begin position="230"/>
        <end position="250"/>
    </location>
</feature>
<dbReference type="InterPro" id="IPR001646">
    <property type="entry name" value="5peptide_repeat"/>
</dbReference>